<proteinExistence type="predicted"/>
<name>A0A6J4J8P5_9ACTN</name>
<feature type="non-terminal residue" evidence="2">
    <location>
        <position position="261"/>
    </location>
</feature>
<evidence type="ECO:0000256" key="1">
    <source>
        <dbReference type="SAM" id="MobiDB-lite"/>
    </source>
</evidence>
<feature type="compositionally biased region" description="Low complexity" evidence="1">
    <location>
        <begin position="20"/>
        <end position="31"/>
    </location>
</feature>
<sequence>DRAPAGRDVPADRHPQRAAVPGEPGVQPGPVGDRGRHVAGRAGPGLRQHRLAARLVRRRAARRDGRARAGRRADPVGDPAEHAAADGGHPARHPGLRADQAGRRAAAGQRAAGADLAGRRHPGRGGARRRRRGAAAGHPRRPGRPGLRRRAGARRGVDLLLLAAADHARVLGDPAGPAGRAVRGDVPGRALAGVGLPRLAADRLHRPGPARVRGHRPGLRPDRPVHRLAAARLGRLHRRAGDRHPPGVAARPPPLLRRLRL</sequence>
<feature type="compositionally biased region" description="Basic residues" evidence="1">
    <location>
        <begin position="119"/>
        <end position="152"/>
    </location>
</feature>
<feature type="compositionally biased region" description="Basic and acidic residues" evidence="1">
    <location>
        <begin position="1"/>
        <end position="15"/>
    </location>
</feature>
<dbReference type="EMBL" id="CADCTP010000269">
    <property type="protein sequence ID" value="CAA9271440.1"/>
    <property type="molecule type" value="Genomic_DNA"/>
</dbReference>
<organism evidence="2">
    <name type="scientific">uncultured Mycobacteriales bacterium</name>
    <dbReference type="NCBI Taxonomy" id="581187"/>
    <lineage>
        <taxon>Bacteria</taxon>
        <taxon>Bacillati</taxon>
        <taxon>Actinomycetota</taxon>
        <taxon>Actinomycetes</taxon>
        <taxon>Mycobacteriales</taxon>
        <taxon>environmental samples</taxon>
    </lineage>
</organism>
<feature type="compositionally biased region" description="Basic residues" evidence="1">
    <location>
        <begin position="47"/>
        <end position="61"/>
    </location>
</feature>
<feature type="region of interest" description="Disordered" evidence="1">
    <location>
        <begin position="1"/>
        <end position="152"/>
    </location>
</feature>
<accession>A0A6J4J8P5</accession>
<feature type="compositionally biased region" description="Basic and acidic residues" evidence="1">
    <location>
        <begin position="62"/>
        <end position="84"/>
    </location>
</feature>
<reference evidence="2" key="1">
    <citation type="submission" date="2020-02" db="EMBL/GenBank/DDBJ databases">
        <authorList>
            <person name="Meier V. D."/>
        </authorList>
    </citation>
    <scope>NUCLEOTIDE SEQUENCE</scope>
    <source>
        <strain evidence="2">AVDCRST_MAG41</strain>
    </source>
</reference>
<feature type="compositionally biased region" description="Low complexity" evidence="1">
    <location>
        <begin position="97"/>
        <end position="116"/>
    </location>
</feature>
<evidence type="ECO:0000313" key="2">
    <source>
        <dbReference type="EMBL" id="CAA9271440.1"/>
    </source>
</evidence>
<protein>
    <submittedName>
        <fullName evidence="2">Uncharacterized protein</fullName>
    </submittedName>
</protein>
<feature type="non-terminal residue" evidence="2">
    <location>
        <position position="1"/>
    </location>
</feature>
<gene>
    <name evidence="2" type="ORF">AVDCRST_MAG41-2973</name>
</gene>
<dbReference type="AlphaFoldDB" id="A0A6J4J8P5"/>